<reference evidence="2" key="1">
    <citation type="submission" date="2015-07" db="EMBL/GenBank/DDBJ databases">
        <authorList>
            <person name="Rodrigo-Torres Lidia"/>
            <person name="Arahal R.David."/>
        </authorList>
    </citation>
    <scope>NUCLEOTIDE SEQUENCE [LARGE SCALE GENOMIC DNA]</scope>
    <source>
        <strain evidence="2">CECT 5112</strain>
    </source>
</reference>
<evidence type="ECO:0000313" key="2">
    <source>
        <dbReference type="Proteomes" id="UP000053235"/>
    </source>
</evidence>
<name>A0A0M6ZY15_9HYPH</name>
<gene>
    <name evidence="1" type="ORF">LAX5112_01255</name>
</gene>
<dbReference type="STRING" id="388408.LAX5112_01255"/>
<sequence length="80" mass="8792">MTKPLSQYSSRELQQFSEVIAKAADLREQSAIALETLVKSGQVSKSQQITAICYRHEAWIMAEAAQIFDSMAATKSKVAA</sequence>
<dbReference type="EMBL" id="CXWD01000004">
    <property type="protein sequence ID" value="CTQ67187.1"/>
    <property type="molecule type" value="Genomic_DNA"/>
</dbReference>
<dbReference type="RefSeq" id="WP_055671090.1">
    <property type="nucleotide sequence ID" value="NZ_CXWD01000004.1"/>
</dbReference>
<organism evidence="1 2">
    <name type="scientific">Roseibium alexandrii</name>
    <dbReference type="NCBI Taxonomy" id="388408"/>
    <lineage>
        <taxon>Bacteria</taxon>
        <taxon>Pseudomonadati</taxon>
        <taxon>Pseudomonadota</taxon>
        <taxon>Alphaproteobacteria</taxon>
        <taxon>Hyphomicrobiales</taxon>
        <taxon>Stappiaceae</taxon>
        <taxon>Roseibium</taxon>
    </lineage>
</organism>
<evidence type="ECO:0000313" key="1">
    <source>
        <dbReference type="EMBL" id="CTQ67187.1"/>
    </source>
</evidence>
<protein>
    <submittedName>
        <fullName evidence="1">Uncharacterized protein</fullName>
    </submittedName>
</protein>
<proteinExistence type="predicted"/>
<dbReference type="AlphaFoldDB" id="A0A0M6ZY15"/>
<keyword evidence="2" id="KW-1185">Reference proteome</keyword>
<accession>A0A0M6ZY15</accession>
<dbReference type="Proteomes" id="UP000053235">
    <property type="component" value="Unassembled WGS sequence"/>
</dbReference>